<dbReference type="NCBIfam" id="TIGR02335">
    <property type="entry name" value="hydr_PhnA"/>
    <property type="match status" value="1"/>
</dbReference>
<organism evidence="1 2">
    <name type="scientific">Acuticoccus mangrovi</name>
    <dbReference type="NCBI Taxonomy" id="2796142"/>
    <lineage>
        <taxon>Bacteria</taxon>
        <taxon>Pseudomonadati</taxon>
        <taxon>Pseudomonadota</taxon>
        <taxon>Alphaproteobacteria</taxon>
        <taxon>Hyphomicrobiales</taxon>
        <taxon>Amorphaceae</taxon>
        <taxon>Acuticoccus</taxon>
    </lineage>
</organism>
<dbReference type="AlphaFoldDB" id="A0A934MHB1"/>
<keyword evidence="1" id="KW-0378">Hydrolase</keyword>
<accession>A0A934MHB1</accession>
<reference evidence="1" key="1">
    <citation type="submission" date="2020-12" db="EMBL/GenBank/DDBJ databases">
        <title>Bacterial taxonomy.</title>
        <authorList>
            <person name="Pan X."/>
        </authorList>
    </citation>
    <scope>NUCLEOTIDE SEQUENCE</scope>
    <source>
        <strain evidence="1">B2012</strain>
    </source>
</reference>
<dbReference type="RefSeq" id="WP_198881777.1">
    <property type="nucleotide sequence ID" value="NZ_JAEKJA010000007.1"/>
</dbReference>
<evidence type="ECO:0000313" key="2">
    <source>
        <dbReference type="Proteomes" id="UP000609531"/>
    </source>
</evidence>
<dbReference type="GO" id="GO:0005773">
    <property type="term" value="C:vacuole"/>
    <property type="evidence" value="ECO:0007669"/>
    <property type="project" value="TreeGrafter"/>
</dbReference>
<dbReference type="PANTHER" id="PTHR10151:SF120">
    <property type="entry name" value="BIS(5'-ADENOSYL)-TRIPHOSPHATASE"/>
    <property type="match status" value="1"/>
</dbReference>
<name>A0A934MHB1_9HYPH</name>
<dbReference type="InterPro" id="IPR002591">
    <property type="entry name" value="Phosphodiest/P_Trfase"/>
</dbReference>
<dbReference type="EMBL" id="JAEKJA010000007">
    <property type="protein sequence ID" value="MBJ3775871.1"/>
    <property type="molecule type" value="Genomic_DNA"/>
</dbReference>
<evidence type="ECO:0000313" key="1">
    <source>
        <dbReference type="EMBL" id="MBJ3775871.1"/>
    </source>
</evidence>
<proteinExistence type="predicted"/>
<comment type="caution">
    <text evidence="1">The sequence shown here is derived from an EMBL/GenBank/DDBJ whole genome shotgun (WGS) entry which is preliminary data.</text>
</comment>
<dbReference type="InterPro" id="IPR012710">
    <property type="entry name" value="Phosphonoacetate_hydro"/>
</dbReference>
<dbReference type="Proteomes" id="UP000609531">
    <property type="component" value="Unassembled WGS sequence"/>
</dbReference>
<dbReference type="GO" id="GO:0047400">
    <property type="term" value="F:phosphonoacetate hydrolase activity"/>
    <property type="evidence" value="ECO:0007669"/>
    <property type="project" value="UniProtKB-EC"/>
</dbReference>
<keyword evidence="2" id="KW-1185">Reference proteome</keyword>
<sequence length="422" mass="43480">MSVRSEAESTVEACTVNGRTYLLPHRPTAVICYDGCDPAYVAAARAAGIVPHLSRMIDEGFATTALAAMPTFTNPNNVSIVCGAPPSVHGISGNYYLDAASGREIMMVDAEGMRAGTILAALADKGVRVAAITAKDKLLKALAKDLRGIAFSAERADAATLAANGIEDATRLVGRPTPAPYHPDLSLFVLDAGVRLVAGQRVDVAYLSLSDLVQHAHAPGTPEANAFMAAVDERVGALLAAGATVGIVADHGMNDMADDSGTARIAYVADVLDAAFGAGRTRVICPITDPFVRHHGALGGFVRVHVTDPELAVAPVLAAVAAIDGVAEAMSGEEAAARFDMPPDREGDVVAIAAPGVALGAHVADHDLSALAGVRLRSHGGLAEQTVPFILSRPLTPAYRAKAAGGALRNYDIFDFALNGVL</sequence>
<protein>
    <submittedName>
        <fullName evidence="1">Phosphonoacetate hydrolase</fullName>
        <ecNumber evidence="1">3.11.1.2</ecNumber>
    </submittedName>
</protein>
<dbReference type="EC" id="3.11.1.2" evidence="1"/>
<gene>
    <name evidence="1" type="primary">phnA</name>
    <name evidence="1" type="ORF">JCR33_09250</name>
</gene>
<dbReference type="PANTHER" id="PTHR10151">
    <property type="entry name" value="ECTONUCLEOTIDE PYROPHOSPHATASE/PHOSPHODIESTERASE"/>
    <property type="match status" value="1"/>
</dbReference>
<dbReference type="Gene3D" id="3.40.720.10">
    <property type="entry name" value="Alkaline Phosphatase, subunit A"/>
    <property type="match status" value="1"/>
</dbReference>
<dbReference type="Pfam" id="PF01663">
    <property type="entry name" value="Phosphodiest"/>
    <property type="match status" value="1"/>
</dbReference>
<dbReference type="InterPro" id="IPR017850">
    <property type="entry name" value="Alkaline_phosphatase_core_sf"/>
</dbReference>
<dbReference type="SUPFAM" id="SSF53649">
    <property type="entry name" value="Alkaline phosphatase-like"/>
    <property type="match status" value="1"/>
</dbReference>
<dbReference type="Gene3D" id="3.30.1360.110">
    <property type="entry name" value="Domain 2, Phosphonoacetate Hydrolase"/>
    <property type="match status" value="1"/>
</dbReference>
<dbReference type="InterPro" id="IPR023116">
    <property type="entry name" value="Phosphonoacetate_hydro_insert"/>
</dbReference>